<accession>A0ABS4I9S0</accession>
<keyword evidence="3" id="KW-1185">Reference proteome</keyword>
<keyword evidence="1" id="KW-1133">Transmembrane helix</keyword>
<organism evidence="2 3">
    <name type="scientific">Paenibacillus aceris</name>
    <dbReference type="NCBI Taxonomy" id="869555"/>
    <lineage>
        <taxon>Bacteria</taxon>
        <taxon>Bacillati</taxon>
        <taxon>Bacillota</taxon>
        <taxon>Bacilli</taxon>
        <taxon>Bacillales</taxon>
        <taxon>Paenibacillaceae</taxon>
        <taxon>Paenibacillus</taxon>
    </lineage>
</organism>
<proteinExistence type="predicted"/>
<reference evidence="2 3" key="1">
    <citation type="submission" date="2021-03" db="EMBL/GenBank/DDBJ databases">
        <title>Genomic Encyclopedia of Type Strains, Phase IV (KMG-IV): sequencing the most valuable type-strain genomes for metagenomic binning, comparative biology and taxonomic classification.</title>
        <authorList>
            <person name="Goeker M."/>
        </authorList>
    </citation>
    <scope>NUCLEOTIDE SEQUENCE [LARGE SCALE GENOMIC DNA]</scope>
    <source>
        <strain evidence="2 3">DSM 24950</strain>
    </source>
</reference>
<gene>
    <name evidence="2" type="ORF">J2Z65_006940</name>
</gene>
<comment type="caution">
    <text evidence="2">The sequence shown here is derived from an EMBL/GenBank/DDBJ whole genome shotgun (WGS) entry which is preliminary data.</text>
</comment>
<protein>
    <submittedName>
        <fullName evidence="2">Uncharacterized protein</fullName>
    </submittedName>
</protein>
<name>A0ABS4I9S0_9BACL</name>
<sequence>MRKEFLYTVLSLSLLLNFGLTIYYLLKQPTIAPSQQLQNIRGDISLNQGGVSSASTPNGDLWLFISNQNKIYYISKPDSTGKINISTDFLPR</sequence>
<keyword evidence="1" id="KW-0812">Transmembrane</keyword>
<dbReference type="Proteomes" id="UP001519344">
    <property type="component" value="Unassembled WGS sequence"/>
</dbReference>
<dbReference type="RefSeq" id="WP_167062963.1">
    <property type="nucleotide sequence ID" value="NZ_JAAOZR010000025.1"/>
</dbReference>
<keyword evidence="1" id="KW-0472">Membrane</keyword>
<dbReference type="EMBL" id="JAGGKV010000038">
    <property type="protein sequence ID" value="MBP1967668.1"/>
    <property type="molecule type" value="Genomic_DNA"/>
</dbReference>
<evidence type="ECO:0000313" key="3">
    <source>
        <dbReference type="Proteomes" id="UP001519344"/>
    </source>
</evidence>
<evidence type="ECO:0000256" key="1">
    <source>
        <dbReference type="SAM" id="Phobius"/>
    </source>
</evidence>
<evidence type="ECO:0000313" key="2">
    <source>
        <dbReference type="EMBL" id="MBP1967668.1"/>
    </source>
</evidence>
<feature type="transmembrane region" description="Helical" evidence="1">
    <location>
        <begin position="6"/>
        <end position="26"/>
    </location>
</feature>